<sequence>MLHGRDTELATIDQLLAEARDGRPGALILRGEAGIGKSALLDHAAAAAQGRVLRATALESEAELPYAALHLLLRPGPDRLDAPPPQQACGAQEHESSSARESYA</sequence>
<evidence type="ECO:0000259" key="4">
    <source>
        <dbReference type="Pfam" id="PF13191"/>
    </source>
</evidence>
<dbReference type="InterPro" id="IPR041664">
    <property type="entry name" value="AAA_16"/>
</dbReference>
<dbReference type="Proteomes" id="UP001612741">
    <property type="component" value="Unassembled WGS sequence"/>
</dbReference>
<evidence type="ECO:0000256" key="3">
    <source>
        <dbReference type="SAM" id="MobiDB-lite"/>
    </source>
</evidence>
<dbReference type="SUPFAM" id="SSF52540">
    <property type="entry name" value="P-loop containing nucleoside triphosphate hydrolases"/>
    <property type="match status" value="1"/>
</dbReference>
<feature type="domain" description="Orc1-like AAA ATPase" evidence="4">
    <location>
        <begin position="3"/>
        <end position="73"/>
    </location>
</feature>
<dbReference type="PANTHER" id="PTHR16305">
    <property type="entry name" value="TESTICULAR SOLUBLE ADENYLYL CYCLASE"/>
    <property type="match status" value="1"/>
</dbReference>
<protein>
    <submittedName>
        <fullName evidence="5">ATP-binding protein</fullName>
    </submittedName>
</protein>
<evidence type="ECO:0000256" key="1">
    <source>
        <dbReference type="ARBA" id="ARBA00022741"/>
    </source>
</evidence>
<gene>
    <name evidence="5" type="ORF">ACIBG2_28120</name>
</gene>
<dbReference type="GO" id="GO:0005524">
    <property type="term" value="F:ATP binding"/>
    <property type="evidence" value="ECO:0007669"/>
    <property type="project" value="UniProtKB-KW"/>
</dbReference>
<evidence type="ECO:0000313" key="6">
    <source>
        <dbReference type="Proteomes" id="UP001612741"/>
    </source>
</evidence>
<feature type="compositionally biased region" description="Basic and acidic residues" evidence="3">
    <location>
        <begin position="92"/>
        <end position="104"/>
    </location>
</feature>
<keyword evidence="6" id="KW-1185">Reference proteome</keyword>
<keyword evidence="2 5" id="KW-0067">ATP-binding</keyword>
<reference evidence="5 6" key="1">
    <citation type="submission" date="2024-10" db="EMBL/GenBank/DDBJ databases">
        <title>The Natural Products Discovery Center: Release of the First 8490 Sequenced Strains for Exploring Actinobacteria Biosynthetic Diversity.</title>
        <authorList>
            <person name="Kalkreuter E."/>
            <person name="Kautsar S.A."/>
            <person name="Yang D."/>
            <person name="Bader C.D."/>
            <person name="Teijaro C.N."/>
            <person name="Fluegel L."/>
            <person name="Davis C.M."/>
            <person name="Simpson J.R."/>
            <person name="Lauterbach L."/>
            <person name="Steele A.D."/>
            <person name="Gui C."/>
            <person name="Meng S."/>
            <person name="Li G."/>
            <person name="Viehrig K."/>
            <person name="Ye F."/>
            <person name="Su P."/>
            <person name="Kiefer A.F."/>
            <person name="Nichols A."/>
            <person name="Cepeda A.J."/>
            <person name="Yan W."/>
            <person name="Fan B."/>
            <person name="Jiang Y."/>
            <person name="Adhikari A."/>
            <person name="Zheng C.-J."/>
            <person name="Schuster L."/>
            <person name="Cowan T.M."/>
            <person name="Smanski M.J."/>
            <person name="Chevrette M.G."/>
            <person name="De Carvalho L.P.S."/>
            <person name="Shen B."/>
        </authorList>
    </citation>
    <scope>NUCLEOTIDE SEQUENCE [LARGE SCALE GENOMIC DNA]</scope>
    <source>
        <strain evidence="5 6">NPDC050545</strain>
    </source>
</reference>
<dbReference type="Pfam" id="PF13191">
    <property type="entry name" value="AAA_16"/>
    <property type="match status" value="1"/>
</dbReference>
<accession>A0ABW7Z1C3</accession>
<name>A0ABW7Z1C3_9ACTN</name>
<evidence type="ECO:0000256" key="2">
    <source>
        <dbReference type="ARBA" id="ARBA00022840"/>
    </source>
</evidence>
<dbReference type="EMBL" id="JBITGY010000007">
    <property type="protein sequence ID" value="MFI6501273.1"/>
    <property type="molecule type" value="Genomic_DNA"/>
</dbReference>
<evidence type="ECO:0000313" key="5">
    <source>
        <dbReference type="EMBL" id="MFI6501273.1"/>
    </source>
</evidence>
<comment type="caution">
    <text evidence="5">The sequence shown here is derived from an EMBL/GenBank/DDBJ whole genome shotgun (WGS) entry which is preliminary data.</text>
</comment>
<keyword evidence="1" id="KW-0547">Nucleotide-binding</keyword>
<dbReference type="RefSeq" id="WP_397085677.1">
    <property type="nucleotide sequence ID" value="NZ_JBITGY010000007.1"/>
</dbReference>
<dbReference type="PANTHER" id="PTHR16305:SF35">
    <property type="entry name" value="TRANSCRIPTIONAL ACTIVATOR DOMAIN"/>
    <property type="match status" value="1"/>
</dbReference>
<dbReference type="InterPro" id="IPR027417">
    <property type="entry name" value="P-loop_NTPase"/>
</dbReference>
<proteinExistence type="predicted"/>
<organism evidence="5 6">
    <name type="scientific">Nonomuraea typhae</name>
    <dbReference type="NCBI Taxonomy" id="2603600"/>
    <lineage>
        <taxon>Bacteria</taxon>
        <taxon>Bacillati</taxon>
        <taxon>Actinomycetota</taxon>
        <taxon>Actinomycetes</taxon>
        <taxon>Streptosporangiales</taxon>
        <taxon>Streptosporangiaceae</taxon>
        <taxon>Nonomuraea</taxon>
    </lineage>
</organism>
<feature type="region of interest" description="Disordered" evidence="3">
    <location>
        <begin position="75"/>
        <end position="104"/>
    </location>
</feature>